<proteinExistence type="predicted"/>
<dbReference type="Proteomes" id="UP000036834">
    <property type="component" value="Unassembled WGS sequence"/>
</dbReference>
<dbReference type="Pfam" id="PF13411">
    <property type="entry name" value="MerR_1"/>
    <property type="match status" value="1"/>
</dbReference>
<gene>
    <name evidence="4" type="ORF">ADS79_15435</name>
    <name evidence="3" type="ORF">BRE01_63170</name>
</gene>
<dbReference type="InterPro" id="IPR047057">
    <property type="entry name" value="MerR_fam"/>
</dbReference>
<dbReference type="PROSITE" id="PS50937">
    <property type="entry name" value="HTH_MERR_2"/>
    <property type="match status" value="1"/>
</dbReference>
<dbReference type="OrthoDB" id="9811174at2"/>
<dbReference type="GO" id="GO:0003677">
    <property type="term" value="F:DNA binding"/>
    <property type="evidence" value="ECO:0007669"/>
    <property type="project" value="UniProtKB-KW"/>
</dbReference>
<dbReference type="AlphaFoldDB" id="A0A0K9YQ99"/>
<evidence type="ECO:0000259" key="2">
    <source>
        <dbReference type="PROSITE" id="PS50937"/>
    </source>
</evidence>
<reference evidence="4" key="2">
    <citation type="submission" date="2015-07" db="EMBL/GenBank/DDBJ databases">
        <title>MeaNS - Measles Nucleotide Surveillance Program.</title>
        <authorList>
            <person name="Tran T."/>
            <person name="Druce J."/>
        </authorList>
    </citation>
    <scope>NUCLEOTIDE SEQUENCE</scope>
    <source>
        <strain evidence="4">DSM 9887</strain>
    </source>
</reference>
<dbReference type="InterPro" id="IPR009061">
    <property type="entry name" value="DNA-bd_dom_put_sf"/>
</dbReference>
<dbReference type="Gene3D" id="1.10.1660.10">
    <property type="match status" value="1"/>
</dbReference>
<dbReference type="EMBL" id="BJON01000032">
    <property type="protein sequence ID" value="GED72615.1"/>
    <property type="molecule type" value="Genomic_DNA"/>
</dbReference>
<protein>
    <recommendedName>
        <fullName evidence="2">HTH merR-type domain-containing protein</fullName>
    </recommendedName>
</protein>
<dbReference type="InterPro" id="IPR000551">
    <property type="entry name" value="MerR-type_HTH_dom"/>
</dbReference>
<dbReference type="SMART" id="SM00422">
    <property type="entry name" value="HTH_MERR"/>
    <property type="match status" value="1"/>
</dbReference>
<evidence type="ECO:0000313" key="5">
    <source>
        <dbReference type="Proteomes" id="UP000036834"/>
    </source>
</evidence>
<organism evidence="4 5">
    <name type="scientific">Brevibacillus reuszeri</name>
    <dbReference type="NCBI Taxonomy" id="54915"/>
    <lineage>
        <taxon>Bacteria</taxon>
        <taxon>Bacillati</taxon>
        <taxon>Bacillota</taxon>
        <taxon>Bacilli</taxon>
        <taxon>Bacillales</taxon>
        <taxon>Paenibacillaceae</taxon>
        <taxon>Brevibacillus</taxon>
    </lineage>
</organism>
<dbReference type="PATRIC" id="fig|54915.3.peg.2088"/>
<reference evidence="5" key="1">
    <citation type="submission" date="2015-07" db="EMBL/GenBank/DDBJ databases">
        <title>Genome sequencing project for genomic taxonomy and phylogenomics of Bacillus-like bacteria.</title>
        <authorList>
            <person name="Liu B."/>
            <person name="Wang J."/>
            <person name="Zhu Y."/>
            <person name="Liu G."/>
            <person name="Chen Q."/>
            <person name="Chen Z."/>
            <person name="Lan J."/>
            <person name="Che J."/>
            <person name="Ge C."/>
            <person name="Shi H."/>
            <person name="Pan Z."/>
            <person name="Liu X."/>
        </authorList>
    </citation>
    <scope>NUCLEOTIDE SEQUENCE [LARGE SCALE GENOMIC DNA]</scope>
    <source>
        <strain evidence="5">DSM 9887</strain>
    </source>
</reference>
<sequence>MGDQPLTIQQAAVRTGLSVHTLRYYEKIGLMEPVARGENGHRSYHTHNLEWIELIARLRNTGMPIADMQRFADLMRQGNDGIGQRRQLLQEHEQTLLAQVKDLQDTLRVLRGKIEYYQAWEARHSKETKQNTE</sequence>
<keyword evidence="1" id="KW-0238">DNA-binding</keyword>
<dbReference type="SUPFAM" id="SSF46955">
    <property type="entry name" value="Putative DNA-binding domain"/>
    <property type="match status" value="1"/>
</dbReference>
<reference evidence="3 6" key="3">
    <citation type="submission" date="2019-06" db="EMBL/GenBank/DDBJ databases">
        <title>Whole genome shotgun sequence of Brevibacillus reuszeri NBRC 15719.</title>
        <authorList>
            <person name="Hosoyama A."/>
            <person name="Uohara A."/>
            <person name="Ohji S."/>
            <person name="Ichikawa N."/>
        </authorList>
    </citation>
    <scope>NUCLEOTIDE SEQUENCE [LARGE SCALE GENOMIC DNA]</scope>
    <source>
        <strain evidence="3 6">NBRC 15719</strain>
    </source>
</reference>
<evidence type="ECO:0000313" key="3">
    <source>
        <dbReference type="EMBL" id="GED72615.1"/>
    </source>
</evidence>
<dbReference type="PANTHER" id="PTHR30204:SF98">
    <property type="entry name" value="HTH-TYPE TRANSCRIPTIONAL REGULATOR ADHR"/>
    <property type="match status" value="1"/>
</dbReference>
<feature type="domain" description="HTH merR-type" evidence="2">
    <location>
        <begin position="5"/>
        <end position="74"/>
    </location>
</feature>
<dbReference type="STRING" id="54915.ADS79_15435"/>
<dbReference type="CDD" id="cd01109">
    <property type="entry name" value="HTH_YyaN"/>
    <property type="match status" value="1"/>
</dbReference>
<accession>A0A0K9YQ99</accession>
<evidence type="ECO:0000313" key="6">
    <source>
        <dbReference type="Proteomes" id="UP000319578"/>
    </source>
</evidence>
<name>A0A0K9YQ99_9BACL</name>
<dbReference type="Proteomes" id="UP000319578">
    <property type="component" value="Unassembled WGS sequence"/>
</dbReference>
<dbReference type="PANTHER" id="PTHR30204">
    <property type="entry name" value="REDOX-CYCLING DRUG-SENSING TRANSCRIPTIONAL ACTIVATOR SOXR"/>
    <property type="match status" value="1"/>
</dbReference>
<dbReference type="GO" id="GO:0003700">
    <property type="term" value="F:DNA-binding transcription factor activity"/>
    <property type="evidence" value="ECO:0007669"/>
    <property type="project" value="InterPro"/>
</dbReference>
<evidence type="ECO:0000256" key="1">
    <source>
        <dbReference type="ARBA" id="ARBA00023125"/>
    </source>
</evidence>
<dbReference type="EMBL" id="LGIQ01000009">
    <property type="protein sequence ID" value="KNB70345.1"/>
    <property type="molecule type" value="Genomic_DNA"/>
</dbReference>
<dbReference type="RefSeq" id="WP_049739320.1">
    <property type="nucleotide sequence ID" value="NZ_BJON01000032.1"/>
</dbReference>
<keyword evidence="6" id="KW-1185">Reference proteome</keyword>
<comment type="caution">
    <text evidence="4">The sequence shown here is derived from an EMBL/GenBank/DDBJ whole genome shotgun (WGS) entry which is preliminary data.</text>
</comment>
<evidence type="ECO:0000313" key="4">
    <source>
        <dbReference type="EMBL" id="KNB70345.1"/>
    </source>
</evidence>